<dbReference type="EMBL" id="OU912926">
    <property type="protein sequence ID" value="CAG9931265.1"/>
    <property type="molecule type" value="Genomic_DNA"/>
</dbReference>
<gene>
    <name evidence="1" type="ORF">NTG6680_0012</name>
</gene>
<dbReference type="RefSeq" id="WP_239795380.1">
    <property type="nucleotide sequence ID" value="NZ_OU912926.1"/>
</dbReference>
<organism evidence="1 2">
    <name type="scientific">Candidatus Nitrotoga arctica</name>
    <dbReference type="NCBI Taxonomy" id="453162"/>
    <lineage>
        <taxon>Bacteria</taxon>
        <taxon>Pseudomonadati</taxon>
        <taxon>Pseudomonadota</taxon>
        <taxon>Betaproteobacteria</taxon>
        <taxon>Nitrosomonadales</taxon>
        <taxon>Gallionellaceae</taxon>
        <taxon>Candidatus Nitrotoga</taxon>
    </lineage>
</organism>
<name>A0ABM8YUZ7_9PROT</name>
<dbReference type="Proteomes" id="UP000839052">
    <property type="component" value="Chromosome"/>
</dbReference>
<proteinExistence type="predicted"/>
<evidence type="ECO:0000313" key="1">
    <source>
        <dbReference type="EMBL" id="CAG9931265.1"/>
    </source>
</evidence>
<evidence type="ECO:0000313" key="2">
    <source>
        <dbReference type="Proteomes" id="UP000839052"/>
    </source>
</evidence>
<protein>
    <submittedName>
        <fullName evidence="1">Uncharacterized protein</fullName>
    </submittedName>
</protein>
<accession>A0ABM8YUZ7</accession>
<sequence length="281" mass="31268">MRTLPLLMIAVVLPLSGCDYIKSRFGAKPDIYYATYGEGYAAKPDLAQLEYEHPLSVKELVKVTPQYLDTLSQEQLDQLYARLPAGPIPDGAFDGSIVFPKGSSGKLRLAEMLGGLKGLAAQFKGKKLEIVGETLWKGKVFYRDEKVLRNRIEDLTILRPIIGAGEIPKISVDGRDAWLLFPAKLYCGQSLLDSRRESIIIDYAFTDELPGYREMPDSLAGRNGLKVRDEIRMIRPGLYLGRAYLDRAFGLNFILENKTLAKAGEADFLAGKIVQECWSGT</sequence>
<reference evidence="1 2" key="1">
    <citation type="submission" date="2021-10" db="EMBL/GenBank/DDBJ databases">
        <authorList>
            <person name="Koch H."/>
        </authorList>
    </citation>
    <scope>NUCLEOTIDE SEQUENCE [LARGE SCALE GENOMIC DNA]</scope>
    <source>
        <strain evidence="1">6680</strain>
    </source>
</reference>
<keyword evidence="2" id="KW-1185">Reference proteome</keyword>